<dbReference type="Proteomes" id="UP000663722">
    <property type="component" value="Chromosome"/>
</dbReference>
<organism evidence="1 2">
    <name type="scientific">Desulfonema magnum</name>
    <dbReference type="NCBI Taxonomy" id="45655"/>
    <lineage>
        <taxon>Bacteria</taxon>
        <taxon>Pseudomonadati</taxon>
        <taxon>Thermodesulfobacteriota</taxon>
        <taxon>Desulfobacteria</taxon>
        <taxon>Desulfobacterales</taxon>
        <taxon>Desulfococcaceae</taxon>
        <taxon>Desulfonema</taxon>
    </lineage>
</organism>
<dbReference type="PANTHER" id="PTHR30087:SF1">
    <property type="entry name" value="HYPOTHETICAL CYTOSOLIC PROTEIN"/>
    <property type="match status" value="1"/>
</dbReference>
<name>A0A975BJ17_9BACT</name>
<gene>
    <name evidence="1" type="ORF">dnm_026380</name>
</gene>
<sequence length="137" mass="14816">MIIVSACLIGIACRYDGMSKADEKVIQYIQDKQWIPVCPEQMGGLPTPRERAEIVGNRVLSLSGKDVTEAFEKGAKEILKLTKMACVTEAVLKAMSPSCGCGMVYDGTFSGILRPGSGKTAQILMENGIRVISEEML</sequence>
<dbReference type="InterPro" id="IPR007553">
    <property type="entry name" value="2-thiour_desulf"/>
</dbReference>
<keyword evidence="2" id="KW-1185">Reference proteome</keyword>
<dbReference type="EMBL" id="CP061800">
    <property type="protein sequence ID" value="QTA86614.1"/>
    <property type="molecule type" value="Genomic_DNA"/>
</dbReference>
<proteinExistence type="predicted"/>
<evidence type="ECO:0000313" key="1">
    <source>
        <dbReference type="EMBL" id="QTA86614.1"/>
    </source>
</evidence>
<protein>
    <submittedName>
        <fullName evidence="1">DUF523</fullName>
    </submittedName>
</protein>
<dbReference type="Pfam" id="PF04463">
    <property type="entry name" value="2-thiour_desulf"/>
    <property type="match status" value="1"/>
</dbReference>
<reference evidence="1" key="1">
    <citation type="journal article" date="2021" name="Microb. Physiol.">
        <title>Proteogenomic Insights into the Physiology of Marine, Sulfate-Reducing, Filamentous Desulfonema limicola and Desulfonema magnum.</title>
        <authorList>
            <person name="Schnaars V."/>
            <person name="Wohlbrand L."/>
            <person name="Scheve S."/>
            <person name="Hinrichs C."/>
            <person name="Reinhardt R."/>
            <person name="Rabus R."/>
        </authorList>
    </citation>
    <scope>NUCLEOTIDE SEQUENCE</scope>
    <source>
        <strain evidence="1">4be13</strain>
    </source>
</reference>
<dbReference type="RefSeq" id="WP_207682179.1">
    <property type="nucleotide sequence ID" value="NZ_CP061800.1"/>
</dbReference>
<evidence type="ECO:0000313" key="2">
    <source>
        <dbReference type="Proteomes" id="UP000663722"/>
    </source>
</evidence>
<accession>A0A975BJ17</accession>
<dbReference type="PANTHER" id="PTHR30087">
    <property type="entry name" value="INNER MEMBRANE PROTEIN"/>
    <property type="match status" value="1"/>
</dbReference>
<dbReference type="AlphaFoldDB" id="A0A975BJ17"/>
<dbReference type="KEGG" id="dmm:dnm_026380"/>